<dbReference type="InterPro" id="IPR006311">
    <property type="entry name" value="TAT_signal"/>
</dbReference>
<keyword evidence="1" id="KW-0762">Sugar transport</keyword>
<dbReference type="PANTHER" id="PTHR43649">
    <property type="entry name" value="ARABINOSE-BINDING PROTEIN-RELATED"/>
    <property type="match status" value="1"/>
</dbReference>
<keyword evidence="1" id="KW-0813">Transport</keyword>
<name>A0A927MXH7_9ACTN</name>
<protein>
    <submittedName>
        <fullName evidence="1">Multiple sugar transport system substrate-binding protein</fullName>
    </submittedName>
</protein>
<keyword evidence="2" id="KW-1185">Reference proteome</keyword>
<comment type="caution">
    <text evidence="1">The sequence shown here is derived from an EMBL/GenBank/DDBJ whole genome shotgun (WGS) entry which is preliminary data.</text>
</comment>
<dbReference type="Proteomes" id="UP000638648">
    <property type="component" value="Unassembled WGS sequence"/>
</dbReference>
<dbReference type="InterPro" id="IPR006059">
    <property type="entry name" value="SBP"/>
</dbReference>
<dbReference type="AlphaFoldDB" id="A0A927MXH7"/>
<evidence type="ECO:0000313" key="2">
    <source>
        <dbReference type="Proteomes" id="UP000638648"/>
    </source>
</evidence>
<dbReference type="Gene3D" id="3.40.190.10">
    <property type="entry name" value="Periplasmic binding protein-like II"/>
    <property type="match status" value="2"/>
</dbReference>
<organism evidence="1 2">
    <name type="scientific">Actinopolymorpha pittospori</name>
    <dbReference type="NCBI Taxonomy" id="648752"/>
    <lineage>
        <taxon>Bacteria</taxon>
        <taxon>Bacillati</taxon>
        <taxon>Actinomycetota</taxon>
        <taxon>Actinomycetes</taxon>
        <taxon>Propionibacteriales</taxon>
        <taxon>Actinopolymorphaceae</taxon>
        <taxon>Actinopolymorpha</taxon>
    </lineage>
</organism>
<dbReference type="Pfam" id="PF01547">
    <property type="entry name" value="SBP_bac_1"/>
    <property type="match status" value="1"/>
</dbReference>
<dbReference type="InterPro" id="IPR050490">
    <property type="entry name" value="Bact_solute-bd_prot1"/>
</dbReference>
<dbReference type="PANTHER" id="PTHR43649:SF11">
    <property type="entry name" value="ABC TRANSPORTER SUBSTRATE-BINDING PROTEIN YESO-RELATED"/>
    <property type="match status" value="1"/>
</dbReference>
<reference evidence="1" key="1">
    <citation type="submission" date="2020-10" db="EMBL/GenBank/DDBJ databases">
        <title>Sequencing the genomes of 1000 actinobacteria strains.</title>
        <authorList>
            <person name="Klenk H.-P."/>
        </authorList>
    </citation>
    <scope>NUCLEOTIDE SEQUENCE</scope>
    <source>
        <strain evidence="1">DSM 45354</strain>
    </source>
</reference>
<accession>A0A927MXH7</accession>
<gene>
    <name evidence="1" type="ORF">HEB94_005139</name>
</gene>
<dbReference type="EMBL" id="JADBEM010000001">
    <property type="protein sequence ID" value="MBE1608291.1"/>
    <property type="molecule type" value="Genomic_DNA"/>
</dbReference>
<evidence type="ECO:0000313" key="1">
    <source>
        <dbReference type="EMBL" id="MBE1608291.1"/>
    </source>
</evidence>
<proteinExistence type="predicted"/>
<sequence>MTMTAGHSRRRFLGSSGLLLAGLGVPGLTSCGGGSGSGGQVSLRMFWSGSQETNRILLSVIKAFEKANSKIDIRPEYGAGGGAADKLNTQIAGGRAPDLIVMSTSSMSDYVKRKVIFPLDEYTSSVIDLSDFDKRVVANATIDGKLYALPLGVNAPGLIYNRTVFERAGVDVPPPEWTWDDFAHTANVLTTAVGDGVAGSEDAGGKKAPFELFIRQRGKELFDGPQLGFTKEDLGDWLDFWYQLRRTGGVVAPDVQALYDQMANSPLIKGKAPMLFAAADNILGAQPLIKDKLDLHLYPRGEGDAPLGFYLVSNTMFVGYARTERKQETATAIGAMLTKPEIAKFNMVEHGMPPSSKARDLVAAELDADAKHVFDFIQNFATMAGDPPAPAPPGGSEVEDILDRTNTDVAFRRLDIPAAVDRFFSEASSALKSD</sequence>
<dbReference type="SUPFAM" id="SSF53850">
    <property type="entry name" value="Periplasmic binding protein-like II"/>
    <property type="match status" value="1"/>
</dbReference>
<dbReference type="PROSITE" id="PS51318">
    <property type="entry name" value="TAT"/>
    <property type="match status" value="1"/>
</dbReference>